<organism evidence="4 5">
    <name type="scientific">Moelleriella libera RCEF 2490</name>
    <dbReference type="NCBI Taxonomy" id="1081109"/>
    <lineage>
        <taxon>Eukaryota</taxon>
        <taxon>Fungi</taxon>
        <taxon>Dikarya</taxon>
        <taxon>Ascomycota</taxon>
        <taxon>Pezizomycotina</taxon>
        <taxon>Sordariomycetes</taxon>
        <taxon>Hypocreomycetidae</taxon>
        <taxon>Hypocreales</taxon>
        <taxon>Clavicipitaceae</taxon>
        <taxon>Moelleriella</taxon>
    </lineage>
</organism>
<keyword evidence="2" id="KW-0067">ATP-binding</keyword>
<dbReference type="GO" id="GO:0016301">
    <property type="term" value="F:kinase activity"/>
    <property type="evidence" value="ECO:0007669"/>
    <property type="project" value="UniProtKB-KW"/>
</dbReference>
<feature type="domain" description="BPL/LPL catalytic" evidence="3">
    <location>
        <begin position="445"/>
        <end position="653"/>
    </location>
</feature>
<evidence type="ECO:0000256" key="1">
    <source>
        <dbReference type="ARBA" id="ARBA00022741"/>
    </source>
</evidence>
<dbReference type="Pfam" id="PF00012">
    <property type="entry name" value="HSP70"/>
    <property type="match status" value="1"/>
</dbReference>
<dbReference type="Pfam" id="PF21948">
    <property type="entry name" value="LplA-B_cat"/>
    <property type="match status" value="1"/>
</dbReference>
<dbReference type="PANTHER" id="PTHR14187">
    <property type="entry name" value="ALPHA KINASE/ELONGATION FACTOR 2 KINASE"/>
    <property type="match status" value="1"/>
</dbReference>
<dbReference type="SUPFAM" id="SSF53067">
    <property type="entry name" value="Actin-like ATPase domain"/>
    <property type="match status" value="2"/>
</dbReference>
<keyword evidence="4" id="KW-0808">Transferase</keyword>
<dbReference type="GO" id="GO:0005524">
    <property type="term" value="F:ATP binding"/>
    <property type="evidence" value="ECO:0007669"/>
    <property type="project" value="UniProtKB-KW"/>
</dbReference>
<protein>
    <submittedName>
        <fullName evidence="4">Phosphatidyl inositol 3-kinase</fullName>
    </submittedName>
</protein>
<keyword evidence="4" id="KW-0418">Kinase</keyword>
<reference evidence="4 5" key="1">
    <citation type="journal article" date="2016" name="Genome Biol. Evol.">
        <title>Divergent and convergent evolution of fungal pathogenicity.</title>
        <authorList>
            <person name="Shang Y."/>
            <person name="Xiao G."/>
            <person name="Zheng P."/>
            <person name="Cen K."/>
            <person name="Zhan S."/>
            <person name="Wang C."/>
        </authorList>
    </citation>
    <scope>NUCLEOTIDE SEQUENCE [LARGE SCALE GENOMIC DNA]</scope>
    <source>
        <strain evidence="4 5">RCEF 2490</strain>
    </source>
</reference>
<evidence type="ECO:0000313" key="4">
    <source>
        <dbReference type="EMBL" id="KZZ96099.1"/>
    </source>
</evidence>
<dbReference type="EMBL" id="AZGY01000008">
    <property type="protein sequence ID" value="KZZ96099.1"/>
    <property type="molecule type" value="Genomic_DNA"/>
</dbReference>
<dbReference type="PROSITE" id="PS51733">
    <property type="entry name" value="BPL_LPL_CATALYTIC"/>
    <property type="match status" value="1"/>
</dbReference>
<dbReference type="InterPro" id="IPR004143">
    <property type="entry name" value="BPL_LPL_catalytic"/>
</dbReference>
<dbReference type="GO" id="GO:0140662">
    <property type="term" value="F:ATP-dependent protein folding chaperone"/>
    <property type="evidence" value="ECO:0007669"/>
    <property type="project" value="InterPro"/>
</dbReference>
<gene>
    <name evidence="4" type="ORF">AAL_04395</name>
</gene>
<keyword evidence="5" id="KW-1185">Reference proteome</keyword>
<sequence>MSRSLIQSTPMDFVVTVPAIWSNMAKQATERAAAMAGFCGNRRIHLITEPEAAALYAIKHLGSPALKPGKKFVICDAGGGTVDLISYQISSRANTPVVKEITEGTGGKCGSAMLNKRFRRFLKQTHGERYWTNERLVLANAKFELFKRDFTPKGNALTIRVDKSLGLDRNRFTISQADMTSKILEPVMKDVTCLIQEQVAMVGCDVAAVLLVGGFGQSSYLKNEVTAALPRNIPVLQPQNGWIAVAKGATIHGLGYYSPALTQVRIASRVARRSYGTCLLTPYEMKRHDAREAVWSPKEGAMVVAEMCWFIKKGQSYREGTPSTIDYQCDIPVASGPSPQTKIEIFCNDDATPPIHCTSRTKCIATLELDLERVPMSTKSAAGMTRIGDHRYYCLTGSIEASYGPAMITYRAKLGAEAVQEKHRSRFLAWKHDANKQLSLASKPGVLKPQLISFEATPTFTLGRRQEDLSAEQAASLQQPLEVNLADRGPPQIASFRPQVRKTNRGGLTTYHGPGQLVLWPVLDMHSSLYPRYGVASYANHLETTTQKLLLDLFGIQTYVARDEPGVWVVRRSGQPRKIAALGVHHRRYVTALGIAVNIDVPVTGSEISNPWARFVPCGLEGKLVTSVAAEVGSGKVVGWRLDDLAHQWAVIFEKGLLDDSKRSGGSAEAKSR</sequence>
<evidence type="ECO:0000313" key="5">
    <source>
        <dbReference type="Proteomes" id="UP000078544"/>
    </source>
</evidence>
<proteinExistence type="predicted"/>
<evidence type="ECO:0000259" key="3">
    <source>
        <dbReference type="PROSITE" id="PS51733"/>
    </source>
</evidence>
<evidence type="ECO:0000256" key="2">
    <source>
        <dbReference type="ARBA" id="ARBA00022840"/>
    </source>
</evidence>
<keyword evidence="1" id="KW-0547">Nucleotide-binding</keyword>
<dbReference type="CDD" id="cd10170">
    <property type="entry name" value="ASKHA_NBD_HSP70"/>
    <property type="match status" value="1"/>
</dbReference>
<dbReference type="Gene3D" id="3.90.640.10">
    <property type="entry name" value="Actin, Chain A, domain 4"/>
    <property type="match status" value="1"/>
</dbReference>
<dbReference type="Gene3D" id="3.30.930.10">
    <property type="entry name" value="Bira Bifunctional Protein, Domain 2"/>
    <property type="match status" value="1"/>
</dbReference>
<name>A0A168C3L5_9HYPO</name>
<comment type="caution">
    <text evidence="4">The sequence shown here is derived from an EMBL/GenBank/DDBJ whole genome shotgun (WGS) entry which is preliminary data.</text>
</comment>
<dbReference type="Gene3D" id="3.30.420.40">
    <property type="match status" value="2"/>
</dbReference>
<dbReference type="SUPFAM" id="SSF55681">
    <property type="entry name" value="Class II aaRS and biotin synthetases"/>
    <property type="match status" value="1"/>
</dbReference>
<dbReference type="InterPro" id="IPR013126">
    <property type="entry name" value="Hsp_70_fam"/>
</dbReference>
<accession>A0A168C3L5</accession>
<dbReference type="InterPro" id="IPR043129">
    <property type="entry name" value="ATPase_NBD"/>
</dbReference>
<dbReference type="InterPro" id="IPR045864">
    <property type="entry name" value="aa-tRNA-synth_II/BPL/LPL"/>
</dbReference>
<dbReference type="STRING" id="1081109.A0A168C3L5"/>
<dbReference type="Proteomes" id="UP000078544">
    <property type="component" value="Unassembled WGS sequence"/>
</dbReference>
<dbReference type="PANTHER" id="PTHR14187:SF82">
    <property type="entry name" value="FAMILY CHAPERONE, PUTATIVE (AFU_ORTHOLOGUE AFUA_7G08575)-RELATED"/>
    <property type="match status" value="1"/>
</dbReference>
<dbReference type="OrthoDB" id="2963168at2759"/>
<dbReference type="AlphaFoldDB" id="A0A168C3L5"/>